<dbReference type="Pfam" id="PF15489">
    <property type="entry name" value="CTC1"/>
    <property type="match status" value="1"/>
</dbReference>
<reference evidence="9" key="1">
    <citation type="submission" date="2022-07" db="EMBL/GenBank/DDBJ databases">
        <title>Phylogenomic reconstructions and comparative analyses of Kickxellomycotina fungi.</title>
        <authorList>
            <person name="Reynolds N.K."/>
            <person name="Stajich J.E."/>
            <person name="Barry K."/>
            <person name="Grigoriev I.V."/>
            <person name="Crous P."/>
            <person name="Smith M.E."/>
        </authorList>
    </citation>
    <scope>NUCLEOTIDE SEQUENCE</scope>
    <source>
        <strain evidence="9">NRRL 1566</strain>
    </source>
</reference>
<evidence type="ECO:0000256" key="6">
    <source>
        <dbReference type="ARBA" id="ARBA00022895"/>
    </source>
</evidence>
<keyword evidence="5" id="KW-0158">Chromosome</keyword>
<evidence type="ECO:0000313" key="9">
    <source>
        <dbReference type="EMBL" id="KAJ2842709.1"/>
    </source>
</evidence>
<dbReference type="InterPro" id="IPR029156">
    <property type="entry name" value="CTC1"/>
</dbReference>
<evidence type="ECO:0000256" key="7">
    <source>
        <dbReference type="ARBA" id="ARBA00023125"/>
    </source>
</evidence>
<dbReference type="GO" id="GO:1990879">
    <property type="term" value="C:CST complex"/>
    <property type="evidence" value="ECO:0007669"/>
    <property type="project" value="TreeGrafter"/>
</dbReference>
<dbReference type="InterPro" id="IPR042617">
    <property type="entry name" value="CTC1-like"/>
</dbReference>
<keyword evidence="10" id="KW-1185">Reference proteome</keyword>
<keyword evidence="7" id="KW-0238">DNA-binding</keyword>
<dbReference type="PANTHER" id="PTHR14865:SF2">
    <property type="entry name" value="CST COMPLEX SUBUNIT CTC1"/>
    <property type="match status" value="1"/>
</dbReference>
<organism evidence="9 10">
    <name type="scientific">Coemansia brasiliensis</name>
    <dbReference type="NCBI Taxonomy" id="2650707"/>
    <lineage>
        <taxon>Eukaryota</taxon>
        <taxon>Fungi</taxon>
        <taxon>Fungi incertae sedis</taxon>
        <taxon>Zoopagomycota</taxon>
        <taxon>Kickxellomycotina</taxon>
        <taxon>Kickxellomycetes</taxon>
        <taxon>Kickxellales</taxon>
        <taxon>Kickxellaceae</taxon>
        <taxon>Coemansia</taxon>
    </lineage>
</organism>
<evidence type="ECO:0000256" key="2">
    <source>
        <dbReference type="ARBA" id="ARBA00004574"/>
    </source>
</evidence>
<comment type="caution">
    <text evidence="9">The sequence shown here is derived from an EMBL/GenBank/DDBJ whole genome shotgun (WGS) entry which is preliminary data.</text>
</comment>
<evidence type="ECO:0000256" key="1">
    <source>
        <dbReference type="ARBA" id="ARBA00004123"/>
    </source>
</evidence>
<keyword evidence="8" id="KW-0539">Nucleus</keyword>
<name>A0A9W8LWA6_9FUNG</name>
<evidence type="ECO:0000256" key="8">
    <source>
        <dbReference type="ARBA" id="ARBA00023242"/>
    </source>
</evidence>
<evidence type="ECO:0000256" key="4">
    <source>
        <dbReference type="ARBA" id="ARBA00016175"/>
    </source>
</evidence>
<dbReference type="GO" id="GO:0003697">
    <property type="term" value="F:single-stranded DNA binding"/>
    <property type="evidence" value="ECO:0007669"/>
    <property type="project" value="InterPro"/>
</dbReference>
<proteinExistence type="inferred from homology"/>
<comment type="similarity">
    <text evidence="3">Belongs to the CTC1 family.</text>
</comment>
<dbReference type="Proteomes" id="UP001139887">
    <property type="component" value="Unassembled WGS sequence"/>
</dbReference>
<dbReference type="GO" id="GO:0045740">
    <property type="term" value="P:positive regulation of DNA replication"/>
    <property type="evidence" value="ECO:0007669"/>
    <property type="project" value="TreeGrafter"/>
</dbReference>
<keyword evidence="6" id="KW-0779">Telomere</keyword>
<evidence type="ECO:0000313" key="10">
    <source>
        <dbReference type="Proteomes" id="UP001139887"/>
    </source>
</evidence>
<comment type="subcellular location">
    <subcellularLocation>
        <location evidence="2">Chromosome</location>
        <location evidence="2">Telomere</location>
    </subcellularLocation>
    <subcellularLocation>
        <location evidence="1">Nucleus</location>
    </subcellularLocation>
</comment>
<sequence>MPHVERPLSWWLKHQIHPELDLEQRFFTTIKESPPLSGSEAALILAQQPRKKHKAKRSASASGLMTKATESHAALVSILGRVHAKCSIASDIDNGNSGFMIELTVDSMLVDGSHASEPIPIMFYGVRFLALFVSLCIDDSLFITGLNPATFGETDQGKQAIYATTTESLVFRIDEFDGLEESQICVPPVSFVSFTQRSQQSLLTQITSTAISSADLSDNGFNDSTDIQTAQASVNSHSQNLLVHNERLESYTGEVTKVLDAMLGIYVIDDSHLVVLSFWPMLSPLFILRPGTQVSLDNMHVALLSNSKSYRWAWIDQAFSIQKGDSTADERRVLVFGACSRASVRIIGFPESHSPASYPSI</sequence>
<protein>
    <recommendedName>
        <fullName evidence="4">CST complex subunit CTC1</fullName>
    </recommendedName>
</protein>
<dbReference type="AlphaFoldDB" id="A0A9W8LWA6"/>
<evidence type="ECO:0000256" key="3">
    <source>
        <dbReference type="ARBA" id="ARBA00006332"/>
    </source>
</evidence>
<dbReference type="EMBL" id="JANBUW010001658">
    <property type="protein sequence ID" value="KAJ2842709.1"/>
    <property type="molecule type" value="Genomic_DNA"/>
</dbReference>
<feature type="non-terminal residue" evidence="9">
    <location>
        <position position="361"/>
    </location>
</feature>
<accession>A0A9W8LWA6</accession>
<evidence type="ECO:0000256" key="5">
    <source>
        <dbReference type="ARBA" id="ARBA00022454"/>
    </source>
</evidence>
<dbReference type="GO" id="GO:0010833">
    <property type="term" value="P:telomere maintenance via telomere lengthening"/>
    <property type="evidence" value="ECO:0007669"/>
    <property type="project" value="TreeGrafter"/>
</dbReference>
<dbReference type="GO" id="GO:0042162">
    <property type="term" value="F:telomeric DNA binding"/>
    <property type="evidence" value="ECO:0007669"/>
    <property type="project" value="TreeGrafter"/>
</dbReference>
<dbReference type="OrthoDB" id="2314520at2759"/>
<dbReference type="PANTHER" id="PTHR14865">
    <property type="entry name" value="CST COMPLEX SUBUNIT CTC1"/>
    <property type="match status" value="1"/>
</dbReference>
<gene>
    <name evidence="9" type="ORF">IWW36_005810</name>
</gene>